<comment type="subcellular location">
    <subcellularLocation>
        <location evidence="1">Cell inner membrane</location>
        <topology evidence="1">Peripheral membrane protein</topology>
    </subcellularLocation>
</comment>
<dbReference type="EMBL" id="JAPJZI010000002">
    <property type="protein sequence ID" value="MDA5401555.1"/>
    <property type="molecule type" value="Genomic_DNA"/>
</dbReference>
<dbReference type="NCBIfam" id="NF008653">
    <property type="entry name" value="PRK11650.1"/>
    <property type="match status" value="1"/>
</dbReference>
<dbReference type="SUPFAM" id="SSF52540">
    <property type="entry name" value="P-loop containing nucleoside triphosphate hydrolases"/>
    <property type="match status" value="1"/>
</dbReference>
<reference evidence="10" key="1">
    <citation type="submission" date="2022-11" db="EMBL/GenBank/DDBJ databases">
        <title>Draft genome sequence of Hoeflea poritis E7-10 and Hoeflea prorocentri PM5-8, separated from scleractinian coral Porites lutea and marine dinoflagellate.</title>
        <authorList>
            <person name="Zhang G."/>
            <person name="Wei Q."/>
            <person name="Cai L."/>
        </authorList>
    </citation>
    <scope>NUCLEOTIDE SEQUENCE</scope>
    <source>
        <strain evidence="10">PM5-8</strain>
    </source>
</reference>
<dbReference type="Gene3D" id="2.40.50.100">
    <property type="match status" value="1"/>
</dbReference>
<dbReference type="Proteomes" id="UP001151234">
    <property type="component" value="Unassembled WGS sequence"/>
</dbReference>
<dbReference type="InterPro" id="IPR017871">
    <property type="entry name" value="ABC_transporter-like_CS"/>
</dbReference>
<keyword evidence="6" id="KW-0547">Nucleotide-binding</keyword>
<evidence type="ECO:0000256" key="3">
    <source>
        <dbReference type="ARBA" id="ARBA00022448"/>
    </source>
</evidence>
<dbReference type="InterPro" id="IPR015855">
    <property type="entry name" value="ABC_transpr_MalK-like"/>
</dbReference>
<dbReference type="GO" id="GO:0055052">
    <property type="term" value="C:ATP-binding cassette (ABC) transporter complex, substrate-binding subunit-containing"/>
    <property type="evidence" value="ECO:0007669"/>
    <property type="project" value="TreeGrafter"/>
</dbReference>
<dbReference type="AlphaFoldDB" id="A0A9X3UMU1"/>
<dbReference type="Pfam" id="PF00005">
    <property type="entry name" value="ABC_tran"/>
    <property type="match status" value="1"/>
</dbReference>
<protein>
    <submittedName>
        <fullName evidence="10">Sn-glycerol-3-phosphate ABC transporter ATP-binding protein UgpC</fullName>
    </submittedName>
</protein>
<dbReference type="InterPro" id="IPR027417">
    <property type="entry name" value="P-loop_NTPase"/>
</dbReference>
<keyword evidence="4" id="KW-1003">Cell membrane</keyword>
<comment type="similarity">
    <text evidence="2">Belongs to the ABC transporter superfamily.</text>
</comment>
<accession>A0A9X3UMU1</accession>
<feature type="domain" description="ABC transporter" evidence="9">
    <location>
        <begin position="1"/>
        <end position="231"/>
    </location>
</feature>
<dbReference type="InterPro" id="IPR012340">
    <property type="entry name" value="NA-bd_OB-fold"/>
</dbReference>
<evidence type="ECO:0000256" key="8">
    <source>
        <dbReference type="ARBA" id="ARBA00023136"/>
    </source>
</evidence>
<sequence>MRLNNVKKRYGTQQVIHGVDLTIEDQEFAVFVGPSGCGKSTLLRMIAGLEETSEGEIWIGDREVTHLAPVDRNVAMVFQSYALYPHMTVEQNMSFALTANGMDKAEATRRVDAAAKILHIEDYLARKPAALSGGQRQRVAIGRAIVRDPEVFLFDEPLSNLDAELRVHMRFELERLHKRLDATMVYVTHDQVEAMTLADKIVVLQSGLIEQVGTPLELFDDPDNQFVAGFIGAPKMNFVPATVSEISEAGVTVTLPSLGSAQLTKKVETKALSKDQTITLGVRPEHFSFESCPGAQIKLQCELVEQLGDIAYRYAESESGERLIIGLRDDRTSKEGENFETFIPAERAFLFDEQGGRIR</sequence>
<evidence type="ECO:0000259" key="9">
    <source>
        <dbReference type="PROSITE" id="PS50893"/>
    </source>
</evidence>
<dbReference type="Gene3D" id="3.40.50.300">
    <property type="entry name" value="P-loop containing nucleotide triphosphate hydrolases"/>
    <property type="match status" value="1"/>
</dbReference>
<keyword evidence="7 10" id="KW-0067">ATP-binding</keyword>
<dbReference type="GO" id="GO:1990060">
    <property type="term" value="C:maltose transport complex"/>
    <property type="evidence" value="ECO:0007669"/>
    <property type="project" value="TreeGrafter"/>
</dbReference>
<evidence type="ECO:0000256" key="1">
    <source>
        <dbReference type="ARBA" id="ARBA00004417"/>
    </source>
</evidence>
<dbReference type="Gene3D" id="2.40.50.140">
    <property type="entry name" value="Nucleic acid-binding proteins"/>
    <property type="match status" value="1"/>
</dbReference>
<dbReference type="CDD" id="cd03301">
    <property type="entry name" value="ABC_MalK_N"/>
    <property type="match status" value="1"/>
</dbReference>
<keyword evidence="3" id="KW-0813">Transport</keyword>
<dbReference type="GO" id="GO:0016887">
    <property type="term" value="F:ATP hydrolysis activity"/>
    <property type="evidence" value="ECO:0007669"/>
    <property type="project" value="InterPro"/>
</dbReference>
<evidence type="ECO:0000313" key="10">
    <source>
        <dbReference type="EMBL" id="MDA5401555.1"/>
    </source>
</evidence>
<evidence type="ECO:0000256" key="6">
    <source>
        <dbReference type="ARBA" id="ARBA00022741"/>
    </source>
</evidence>
<keyword evidence="11" id="KW-1185">Reference proteome</keyword>
<dbReference type="InterPro" id="IPR003439">
    <property type="entry name" value="ABC_transporter-like_ATP-bd"/>
</dbReference>
<dbReference type="PANTHER" id="PTHR43875">
    <property type="entry name" value="MALTODEXTRIN IMPORT ATP-BINDING PROTEIN MSMX"/>
    <property type="match status" value="1"/>
</dbReference>
<proteinExistence type="inferred from homology"/>
<evidence type="ECO:0000256" key="4">
    <source>
        <dbReference type="ARBA" id="ARBA00022475"/>
    </source>
</evidence>
<keyword evidence="5" id="KW-0997">Cell inner membrane</keyword>
<dbReference type="GO" id="GO:0005524">
    <property type="term" value="F:ATP binding"/>
    <property type="evidence" value="ECO:0007669"/>
    <property type="project" value="UniProtKB-KW"/>
</dbReference>
<dbReference type="FunFam" id="3.40.50.300:FF:000042">
    <property type="entry name" value="Maltose/maltodextrin ABC transporter, ATP-binding protein"/>
    <property type="match status" value="1"/>
</dbReference>
<organism evidence="10 11">
    <name type="scientific">Hoeflea prorocentri</name>
    <dbReference type="NCBI Taxonomy" id="1922333"/>
    <lineage>
        <taxon>Bacteria</taxon>
        <taxon>Pseudomonadati</taxon>
        <taxon>Pseudomonadota</taxon>
        <taxon>Alphaproteobacteria</taxon>
        <taxon>Hyphomicrobiales</taxon>
        <taxon>Rhizobiaceae</taxon>
        <taxon>Hoeflea</taxon>
    </lineage>
</organism>
<dbReference type="GO" id="GO:0015423">
    <property type="term" value="F:ABC-type maltose transporter activity"/>
    <property type="evidence" value="ECO:0007669"/>
    <property type="project" value="TreeGrafter"/>
</dbReference>
<evidence type="ECO:0000313" key="11">
    <source>
        <dbReference type="Proteomes" id="UP001151234"/>
    </source>
</evidence>
<comment type="caution">
    <text evidence="10">The sequence shown here is derived from an EMBL/GenBank/DDBJ whole genome shotgun (WGS) entry which is preliminary data.</text>
</comment>
<keyword evidence="8" id="KW-0472">Membrane</keyword>
<name>A0A9X3UMU1_9HYPH</name>
<dbReference type="PROSITE" id="PS00211">
    <property type="entry name" value="ABC_TRANSPORTER_1"/>
    <property type="match status" value="1"/>
</dbReference>
<evidence type="ECO:0000256" key="2">
    <source>
        <dbReference type="ARBA" id="ARBA00005417"/>
    </source>
</evidence>
<dbReference type="SMART" id="SM00382">
    <property type="entry name" value="AAA"/>
    <property type="match status" value="1"/>
</dbReference>
<dbReference type="InterPro" id="IPR003593">
    <property type="entry name" value="AAA+_ATPase"/>
</dbReference>
<dbReference type="SUPFAM" id="SSF50331">
    <property type="entry name" value="MOP-like"/>
    <property type="match status" value="1"/>
</dbReference>
<evidence type="ECO:0000256" key="7">
    <source>
        <dbReference type="ARBA" id="ARBA00022840"/>
    </source>
</evidence>
<dbReference type="PANTHER" id="PTHR43875:SF3">
    <property type="entry name" value="MALTOSE_MALTODEXTRIN IMPORT ATP-BINDING PROTEIN MALK"/>
    <property type="match status" value="1"/>
</dbReference>
<evidence type="ECO:0000256" key="5">
    <source>
        <dbReference type="ARBA" id="ARBA00022519"/>
    </source>
</evidence>
<dbReference type="InterPro" id="IPR047641">
    <property type="entry name" value="ABC_transpr_MalK/UgpC-like"/>
</dbReference>
<dbReference type="Pfam" id="PF17912">
    <property type="entry name" value="OB_MalK"/>
    <property type="match status" value="1"/>
</dbReference>
<dbReference type="InterPro" id="IPR040582">
    <property type="entry name" value="OB_MalK-like"/>
</dbReference>
<gene>
    <name evidence="10" type="primary">ugpC</name>
    <name evidence="10" type="ORF">OQ273_23515</name>
</gene>
<dbReference type="PROSITE" id="PS50893">
    <property type="entry name" value="ABC_TRANSPORTER_2"/>
    <property type="match status" value="1"/>
</dbReference>
<dbReference type="InterPro" id="IPR008995">
    <property type="entry name" value="Mo/tungstate-bd_C_term_dom"/>
</dbReference>